<dbReference type="NCBIfam" id="TIGR03082">
    <property type="entry name" value="Gneg_AbrB_dup"/>
    <property type="match status" value="2"/>
</dbReference>
<evidence type="ECO:0000313" key="3">
    <source>
        <dbReference type="Proteomes" id="UP001597506"/>
    </source>
</evidence>
<feature type="transmembrane region" description="Helical" evidence="1">
    <location>
        <begin position="183"/>
        <end position="201"/>
    </location>
</feature>
<comment type="caution">
    <text evidence="2">The sequence shown here is derived from an EMBL/GenBank/DDBJ whole genome shotgun (WGS) entry which is preliminary data.</text>
</comment>
<protein>
    <submittedName>
        <fullName evidence="2">AbrB family transcriptional regulator</fullName>
    </submittedName>
</protein>
<keyword evidence="3" id="KW-1185">Reference proteome</keyword>
<feature type="transmembrane region" description="Helical" evidence="1">
    <location>
        <begin position="12"/>
        <end position="38"/>
    </location>
</feature>
<dbReference type="PANTHER" id="PTHR38457:SF1">
    <property type="entry name" value="REGULATOR ABRB-RELATED"/>
    <property type="match status" value="1"/>
</dbReference>
<dbReference type="Proteomes" id="UP001597506">
    <property type="component" value="Unassembled WGS sequence"/>
</dbReference>
<accession>A0ABW5RXJ9</accession>
<dbReference type="EMBL" id="JBHUMF010000034">
    <property type="protein sequence ID" value="MFD2683100.1"/>
    <property type="molecule type" value="Genomic_DNA"/>
</dbReference>
<evidence type="ECO:0000256" key="1">
    <source>
        <dbReference type="SAM" id="Phobius"/>
    </source>
</evidence>
<dbReference type="PIRSF" id="PIRSF038991">
    <property type="entry name" value="Protein_AbrB"/>
    <property type="match status" value="1"/>
</dbReference>
<feature type="transmembrane region" description="Helical" evidence="1">
    <location>
        <begin position="318"/>
        <end position="340"/>
    </location>
</feature>
<sequence length="356" mass="39198">MIQIVKTFLIGLLGGGIFTLLHIPLSWMLGSITAVFFANKWLKTQLVWPVYFRNIGLIIIGYTIGHSFSKQTVIEIGMQLPSMLVMTISVILFSAVLAYVTSKWTGINLQSTLTGNIPGGLSQMVVLGEETEGVDLTVVTIIQVIRLISVIIVVPFLVFSPLLYGSAGGGGVVSGSGHAFTNFDWKIILYLVVAWGAAEFAHRFRFPTPFLIGPIIGIGALMVFNFQIPILPGPLLMLSQVFLGIYFSFMMDIKNAKNLTKFISISVVTTLFLLLFSMGLSILLMYWHDIPFLTAFISMAPGGMAEMALVGQAVHAELSIITAYHLFRILFILFVVPFALRKVFQLPYFQKSAKAD</sequence>
<proteinExistence type="predicted"/>
<keyword evidence="1" id="KW-1133">Transmembrane helix</keyword>
<reference evidence="3" key="1">
    <citation type="journal article" date="2019" name="Int. J. Syst. Evol. Microbiol.">
        <title>The Global Catalogue of Microorganisms (GCM) 10K type strain sequencing project: providing services to taxonomists for standard genome sequencing and annotation.</title>
        <authorList>
            <consortium name="The Broad Institute Genomics Platform"/>
            <consortium name="The Broad Institute Genome Sequencing Center for Infectious Disease"/>
            <person name="Wu L."/>
            <person name="Ma J."/>
        </authorList>
    </citation>
    <scope>NUCLEOTIDE SEQUENCE [LARGE SCALE GENOMIC DNA]</scope>
    <source>
        <strain evidence="3">KCTC 3913</strain>
    </source>
</reference>
<keyword evidence="1" id="KW-0812">Transmembrane</keyword>
<dbReference type="RefSeq" id="WP_377938087.1">
    <property type="nucleotide sequence ID" value="NZ_JBHUMF010000034.1"/>
</dbReference>
<organism evidence="2 3">
    <name type="scientific">Bacillus seohaeanensis</name>
    <dbReference type="NCBI Taxonomy" id="284580"/>
    <lineage>
        <taxon>Bacteria</taxon>
        <taxon>Bacillati</taxon>
        <taxon>Bacillota</taxon>
        <taxon>Bacilli</taxon>
        <taxon>Bacillales</taxon>
        <taxon>Bacillaceae</taxon>
        <taxon>Bacillus</taxon>
    </lineage>
</organism>
<feature type="transmembrane region" description="Helical" evidence="1">
    <location>
        <begin position="234"/>
        <end position="250"/>
    </location>
</feature>
<keyword evidence="1" id="KW-0472">Membrane</keyword>
<feature type="transmembrane region" description="Helical" evidence="1">
    <location>
        <begin position="262"/>
        <end position="286"/>
    </location>
</feature>
<evidence type="ECO:0000313" key="2">
    <source>
        <dbReference type="EMBL" id="MFD2683100.1"/>
    </source>
</evidence>
<feature type="transmembrane region" description="Helical" evidence="1">
    <location>
        <begin position="144"/>
        <end position="163"/>
    </location>
</feature>
<dbReference type="InterPro" id="IPR007820">
    <property type="entry name" value="AbrB_fam"/>
</dbReference>
<dbReference type="Pfam" id="PF05145">
    <property type="entry name" value="AbrB"/>
    <property type="match status" value="1"/>
</dbReference>
<feature type="transmembrane region" description="Helical" evidence="1">
    <location>
        <begin position="80"/>
        <end position="100"/>
    </location>
</feature>
<dbReference type="InterPro" id="IPR017516">
    <property type="entry name" value="AbrB_dup"/>
</dbReference>
<name>A0ABW5RXJ9_9BACI</name>
<dbReference type="PANTHER" id="PTHR38457">
    <property type="entry name" value="REGULATOR ABRB-RELATED"/>
    <property type="match status" value="1"/>
</dbReference>
<gene>
    <name evidence="2" type="ORF">ACFSUL_20415</name>
</gene>
<feature type="transmembrane region" description="Helical" evidence="1">
    <location>
        <begin position="50"/>
        <end position="68"/>
    </location>
</feature>
<feature type="transmembrane region" description="Helical" evidence="1">
    <location>
        <begin position="208"/>
        <end position="228"/>
    </location>
</feature>